<protein>
    <submittedName>
        <fullName evidence="1">Uncharacterized protein</fullName>
    </submittedName>
</protein>
<accession>A0A7I8KX76</accession>
<name>A0A7I8KX76_SPIIN</name>
<proteinExistence type="predicted"/>
<dbReference type="AlphaFoldDB" id="A0A7I8KX76"/>
<reference evidence="1" key="1">
    <citation type="submission" date="2020-02" db="EMBL/GenBank/DDBJ databases">
        <authorList>
            <person name="Scholz U."/>
            <person name="Mascher M."/>
            <person name="Fiebig A."/>
        </authorList>
    </citation>
    <scope>NUCLEOTIDE SEQUENCE</scope>
</reference>
<keyword evidence="2" id="KW-1185">Reference proteome</keyword>
<evidence type="ECO:0000313" key="1">
    <source>
        <dbReference type="EMBL" id="CAA7402427.1"/>
    </source>
</evidence>
<gene>
    <name evidence="1" type="ORF">SI8410_09013105</name>
</gene>
<evidence type="ECO:0000313" key="2">
    <source>
        <dbReference type="Proteomes" id="UP000663760"/>
    </source>
</evidence>
<sequence length="22" mass="2460">MLEEGCSLKMITTIIPVLSPRQ</sequence>
<dbReference type="EMBL" id="LR746272">
    <property type="protein sequence ID" value="CAA7402427.1"/>
    <property type="molecule type" value="Genomic_DNA"/>
</dbReference>
<organism evidence="1 2">
    <name type="scientific">Spirodela intermedia</name>
    <name type="common">Intermediate duckweed</name>
    <dbReference type="NCBI Taxonomy" id="51605"/>
    <lineage>
        <taxon>Eukaryota</taxon>
        <taxon>Viridiplantae</taxon>
        <taxon>Streptophyta</taxon>
        <taxon>Embryophyta</taxon>
        <taxon>Tracheophyta</taxon>
        <taxon>Spermatophyta</taxon>
        <taxon>Magnoliopsida</taxon>
        <taxon>Liliopsida</taxon>
        <taxon>Araceae</taxon>
        <taxon>Lemnoideae</taxon>
        <taxon>Spirodela</taxon>
    </lineage>
</organism>
<dbReference type="Proteomes" id="UP000663760">
    <property type="component" value="Chromosome 9"/>
</dbReference>